<gene>
    <name evidence="2" type="ORF">CLV78_11543</name>
</gene>
<dbReference type="InterPro" id="IPR002372">
    <property type="entry name" value="PQQ_rpt_dom"/>
</dbReference>
<dbReference type="PANTHER" id="PTHR47197">
    <property type="entry name" value="PROTEIN NIRF"/>
    <property type="match status" value="1"/>
</dbReference>
<comment type="caution">
    <text evidence="2">The sequence shown here is derived from an EMBL/GenBank/DDBJ whole genome shotgun (WGS) entry which is preliminary data.</text>
</comment>
<keyword evidence="3" id="KW-1185">Reference proteome</keyword>
<sequence length="314" mass="33746">MSFLSTSAVAITFFLFLGSQVSGLEELPFDHLVVEARIEKPSNLLSYGHGALWAVSRFEIVRIDPINLREVRPIVGTMTSYPAFGIGEGAAWVAQVKDGTLYKLDGRSGDLLLSVRVNASYAQSGLAFGDNAVWLLTLGDNQALARVLSAFDVETGNVRSRLDLPAQGFGVSYANGNVWVTSQSGNELYRVDPAANAILSTIPLRDRPGPVAVGGDSVWVLNLGDGTVQRVDATTGVVTATIETPLPRADSHIAFGGGYLWITPDKKSPLIQIDPNTNEVLRSYHGAFPTGLDFGDGAIWVSERNHILRLVPPE</sequence>
<dbReference type="PANTHER" id="PTHR47197:SF3">
    <property type="entry name" value="DIHYDRO-HEME D1 DEHYDROGENASE"/>
    <property type="match status" value="1"/>
</dbReference>
<dbReference type="AlphaFoldDB" id="A0A2T0RFW1"/>
<dbReference type="SUPFAM" id="SSF101898">
    <property type="entry name" value="NHL repeat"/>
    <property type="match status" value="1"/>
</dbReference>
<protein>
    <submittedName>
        <fullName evidence="2">Putative pyrroloquinoline-quinone binding quinoprotein</fullName>
    </submittedName>
</protein>
<dbReference type="Proteomes" id="UP000239480">
    <property type="component" value="Unassembled WGS sequence"/>
</dbReference>
<evidence type="ECO:0000259" key="1">
    <source>
        <dbReference type="Pfam" id="PF13360"/>
    </source>
</evidence>
<accession>A0A2T0RFW1</accession>
<name>A0A2T0RFW1_9RHOB</name>
<dbReference type="Pfam" id="PF13360">
    <property type="entry name" value="PQQ_2"/>
    <property type="match status" value="1"/>
</dbReference>
<dbReference type="OrthoDB" id="195736at2"/>
<proteinExistence type="predicted"/>
<dbReference type="EMBL" id="PVTD01000015">
    <property type="protein sequence ID" value="PRY20094.1"/>
    <property type="molecule type" value="Genomic_DNA"/>
</dbReference>
<evidence type="ECO:0000313" key="2">
    <source>
        <dbReference type="EMBL" id="PRY20094.1"/>
    </source>
</evidence>
<evidence type="ECO:0000313" key="3">
    <source>
        <dbReference type="Proteomes" id="UP000239480"/>
    </source>
</evidence>
<dbReference type="Gene3D" id="2.130.10.10">
    <property type="entry name" value="YVTN repeat-like/Quinoprotein amine dehydrogenase"/>
    <property type="match status" value="1"/>
</dbReference>
<dbReference type="InterPro" id="IPR015943">
    <property type="entry name" value="WD40/YVTN_repeat-like_dom_sf"/>
</dbReference>
<dbReference type="InterPro" id="IPR051200">
    <property type="entry name" value="Host-pathogen_enzymatic-act"/>
</dbReference>
<feature type="domain" description="Pyrrolo-quinoline quinone repeat" evidence="1">
    <location>
        <begin position="147"/>
        <end position="239"/>
    </location>
</feature>
<organism evidence="2 3">
    <name type="scientific">Aliiruegeria haliotis</name>
    <dbReference type="NCBI Taxonomy" id="1280846"/>
    <lineage>
        <taxon>Bacteria</taxon>
        <taxon>Pseudomonadati</taxon>
        <taxon>Pseudomonadota</taxon>
        <taxon>Alphaproteobacteria</taxon>
        <taxon>Rhodobacterales</taxon>
        <taxon>Roseobacteraceae</taxon>
        <taxon>Aliiruegeria</taxon>
    </lineage>
</organism>
<dbReference type="RefSeq" id="WP_146136757.1">
    <property type="nucleotide sequence ID" value="NZ_PVTD01000015.1"/>
</dbReference>
<reference evidence="2 3" key="1">
    <citation type="submission" date="2018-03" db="EMBL/GenBank/DDBJ databases">
        <title>Genomic Encyclopedia of Archaeal and Bacterial Type Strains, Phase II (KMG-II): from individual species to whole genera.</title>
        <authorList>
            <person name="Goeker M."/>
        </authorList>
    </citation>
    <scope>NUCLEOTIDE SEQUENCE [LARGE SCALE GENOMIC DNA]</scope>
    <source>
        <strain evidence="2 3">DSM 29328</strain>
    </source>
</reference>